<protein>
    <recommendedName>
        <fullName evidence="6">THAP-type domain-containing protein</fullName>
    </recommendedName>
</protein>
<dbReference type="InterPro" id="IPR048367">
    <property type="entry name" value="TNP-like_RNaseH_C"/>
</dbReference>
<keyword evidence="1" id="KW-0732">Signal</keyword>
<dbReference type="InterPro" id="IPR048365">
    <property type="entry name" value="TNP-like_RNaseH_N"/>
</dbReference>
<dbReference type="OrthoDB" id="7312725at2759"/>
<evidence type="ECO:0000313" key="4">
    <source>
        <dbReference type="EMBL" id="KAF0747162.1"/>
    </source>
</evidence>
<keyword evidence="5" id="KW-1185">Reference proteome</keyword>
<feature type="chain" id="PRO_5026298437" description="THAP-type domain-containing protein" evidence="1">
    <location>
        <begin position="22"/>
        <end position="447"/>
    </location>
</feature>
<dbReference type="Pfam" id="PF21789">
    <property type="entry name" value="TNP-like_RNaseH_C"/>
    <property type="match status" value="1"/>
</dbReference>
<evidence type="ECO:0000256" key="1">
    <source>
        <dbReference type="SAM" id="SignalP"/>
    </source>
</evidence>
<organism evidence="4 5">
    <name type="scientific">Aphis craccivora</name>
    <name type="common">Cowpea aphid</name>
    <dbReference type="NCBI Taxonomy" id="307492"/>
    <lineage>
        <taxon>Eukaryota</taxon>
        <taxon>Metazoa</taxon>
        <taxon>Ecdysozoa</taxon>
        <taxon>Arthropoda</taxon>
        <taxon>Hexapoda</taxon>
        <taxon>Insecta</taxon>
        <taxon>Pterygota</taxon>
        <taxon>Neoptera</taxon>
        <taxon>Paraneoptera</taxon>
        <taxon>Hemiptera</taxon>
        <taxon>Sternorrhyncha</taxon>
        <taxon>Aphidomorpha</taxon>
        <taxon>Aphidoidea</taxon>
        <taxon>Aphididae</taxon>
        <taxon>Aphidini</taxon>
        <taxon>Aphis</taxon>
        <taxon>Aphis</taxon>
    </lineage>
</organism>
<dbReference type="AlphaFoldDB" id="A0A6G0Y125"/>
<dbReference type="Proteomes" id="UP000478052">
    <property type="component" value="Unassembled WGS sequence"/>
</dbReference>
<feature type="signal peptide" evidence="1">
    <location>
        <begin position="1"/>
        <end position="21"/>
    </location>
</feature>
<dbReference type="Pfam" id="PF21787">
    <property type="entry name" value="TNP-like_RNaseH_N"/>
    <property type="match status" value="1"/>
</dbReference>
<feature type="domain" description="Transposable element P transposase-like RNase H" evidence="2">
    <location>
        <begin position="146"/>
        <end position="262"/>
    </location>
</feature>
<comment type="caution">
    <text evidence="4">The sequence shown here is derived from an EMBL/GenBank/DDBJ whole genome shotgun (WGS) entry which is preliminary data.</text>
</comment>
<evidence type="ECO:0000259" key="2">
    <source>
        <dbReference type="Pfam" id="PF21787"/>
    </source>
</evidence>
<reference evidence="4 5" key="1">
    <citation type="submission" date="2019-08" db="EMBL/GenBank/DDBJ databases">
        <title>Whole genome of Aphis craccivora.</title>
        <authorList>
            <person name="Voronova N.V."/>
            <person name="Shulinski R.S."/>
            <person name="Bandarenka Y.V."/>
            <person name="Zhorov D.G."/>
            <person name="Warner D."/>
        </authorList>
    </citation>
    <scope>NUCLEOTIDE SEQUENCE [LARGE SCALE GENOMIC DNA]</scope>
    <source>
        <strain evidence="4">180601</strain>
        <tissue evidence="4">Whole Body</tissue>
    </source>
</reference>
<name>A0A6G0Y125_APHCR</name>
<evidence type="ECO:0008006" key="6">
    <source>
        <dbReference type="Google" id="ProtNLM"/>
    </source>
</evidence>
<proteinExistence type="predicted"/>
<gene>
    <name evidence="4" type="ORF">FWK35_00018696</name>
</gene>
<feature type="domain" description="Transposable element P transposase-like RNase H C-terminal" evidence="3">
    <location>
        <begin position="303"/>
        <end position="326"/>
    </location>
</feature>
<evidence type="ECO:0000259" key="3">
    <source>
        <dbReference type="Pfam" id="PF21789"/>
    </source>
</evidence>
<evidence type="ECO:0000313" key="5">
    <source>
        <dbReference type="Proteomes" id="UP000478052"/>
    </source>
</evidence>
<dbReference type="EMBL" id="VUJU01006940">
    <property type="protein sequence ID" value="KAF0747162.1"/>
    <property type="molecule type" value="Genomic_DNA"/>
</dbReference>
<sequence>MFFIPVNQGVAILLLLYTANENTKVQDKMPSCCFCGRWQVSKAKNGGLTFHKYSKTLYPEILVSLDQCDQSVDSSTERNIKVSNTASDPKNEESDYNADLLSDCFGKKKFLISSLAKKNAGKKLPRKYSTEFRRFALSLHFHSDASPGFTKESLDMLSLKSKNIDHSIYCALVLGEMAIRKHIEWDGSSYHGYVNFGTDLDSDKLNIANEYLVFMLVAINERWKLPVGYLVCKHPNTIQKSNLLAQCLNLVTKTGVVVVVKDFQNAGATVKVFLNMFNYAFDTLNSRSLDCYGFKKALCVNYLEAIRSHGEYINNPTTRQFRSSYRKLIIHATIRDGGLGNCIPRDKIEQLHLQDYIANTNSLSPISEEAIIYKAEFVAHKLQSKIKCDICVSALFGEKNCFLNSLIHLRDKDGFYVRCKEYKSRCPATGSISTNMNDNEFQIKKRT</sequence>
<accession>A0A6G0Y125</accession>